<dbReference type="Gene3D" id="3.30.470.20">
    <property type="entry name" value="ATP-grasp fold, B domain"/>
    <property type="match status" value="1"/>
</dbReference>
<organism evidence="8 9">
    <name type="scientific">Ferviditalea candida</name>
    <dbReference type="NCBI Taxonomy" id="3108399"/>
    <lineage>
        <taxon>Bacteria</taxon>
        <taxon>Bacillati</taxon>
        <taxon>Bacillota</taxon>
        <taxon>Bacilli</taxon>
        <taxon>Bacillales</taxon>
        <taxon>Paenibacillaceae</taxon>
        <taxon>Ferviditalea</taxon>
    </lineage>
</organism>
<dbReference type="InterPro" id="IPR013815">
    <property type="entry name" value="ATP_grasp_subdomain_1"/>
</dbReference>
<dbReference type="SUPFAM" id="SSF52210">
    <property type="entry name" value="Succinyl-CoA synthetase domains"/>
    <property type="match status" value="1"/>
</dbReference>
<dbReference type="Pfam" id="PF08442">
    <property type="entry name" value="ATP-grasp_2"/>
    <property type="match status" value="1"/>
</dbReference>
<dbReference type="PANTHER" id="PTHR11815">
    <property type="entry name" value="SUCCINYL-COA SYNTHETASE BETA CHAIN"/>
    <property type="match status" value="1"/>
</dbReference>
<dbReference type="RefSeq" id="WP_371755752.1">
    <property type="nucleotide sequence ID" value="NZ_JAYJLD010000042.1"/>
</dbReference>
<keyword evidence="4" id="KW-0012">Acyltransferase</keyword>
<evidence type="ECO:0000256" key="6">
    <source>
        <dbReference type="PROSITE-ProRule" id="PRU00409"/>
    </source>
</evidence>
<keyword evidence="2 8" id="KW-0436">Ligase</keyword>
<evidence type="ECO:0000313" key="9">
    <source>
        <dbReference type="Proteomes" id="UP001310386"/>
    </source>
</evidence>
<dbReference type="Gene3D" id="3.40.50.261">
    <property type="entry name" value="Succinyl-CoA synthetase domains"/>
    <property type="match status" value="1"/>
</dbReference>
<keyword evidence="6" id="KW-0067">ATP-binding</keyword>
<name>A0ABU5ZM76_9BACL</name>
<dbReference type="PANTHER" id="PTHR11815:SF10">
    <property type="entry name" value="SUCCINATE--COA LIGASE [GDP-FORMING] SUBUNIT BETA, MITOCHONDRIAL"/>
    <property type="match status" value="1"/>
</dbReference>
<dbReference type="GO" id="GO:0016874">
    <property type="term" value="F:ligase activity"/>
    <property type="evidence" value="ECO:0007669"/>
    <property type="project" value="UniProtKB-KW"/>
</dbReference>
<comment type="caution">
    <text evidence="8">The sequence shown here is derived from an EMBL/GenBank/DDBJ whole genome shotgun (WGS) entry which is preliminary data.</text>
</comment>
<dbReference type="InterPro" id="IPR016102">
    <property type="entry name" value="Succinyl-CoA_synth-like"/>
</dbReference>
<evidence type="ECO:0000256" key="2">
    <source>
        <dbReference type="ARBA" id="ARBA00022598"/>
    </source>
</evidence>
<evidence type="ECO:0000313" key="8">
    <source>
        <dbReference type="EMBL" id="MEB3103624.1"/>
    </source>
</evidence>
<accession>A0ABU5ZM76</accession>
<dbReference type="Pfam" id="PF16114">
    <property type="entry name" value="Citrate_bind"/>
    <property type="match status" value="1"/>
</dbReference>
<evidence type="ECO:0000259" key="7">
    <source>
        <dbReference type="PROSITE" id="PS50975"/>
    </source>
</evidence>
<gene>
    <name evidence="8" type="ORF">VF724_18465</name>
</gene>
<keyword evidence="3 6" id="KW-0547">Nucleotide-binding</keyword>
<dbReference type="PIRSF" id="PIRSF001554">
    <property type="entry name" value="SucCS_beta"/>
    <property type="match status" value="1"/>
</dbReference>
<comment type="catalytic activity">
    <reaction evidence="5">
        <text>oxaloacetate + acetyl-CoA + ADP + phosphate = citrate + ATP + CoA</text>
        <dbReference type="Rhea" id="RHEA:21160"/>
        <dbReference type="ChEBI" id="CHEBI:16452"/>
        <dbReference type="ChEBI" id="CHEBI:16947"/>
        <dbReference type="ChEBI" id="CHEBI:30616"/>
        <dbReference type="ChEBI" id="CHEBI:43474"/>
        <dbReference type="ChEBI" id="CHEBI:57287"/>
        <dbReference type="ChEBI" id="CHEBI:57288"/>
        <dbReference type="ChEBI" id="CHEBI:456216"/>
        <dbReference type="EC" id="2.3.3.8"/>
    </reaction>
</comment>
<dbReference type="EMBL" id="JAYJLD010000042">
    <property type="protein sequence ID" value="MEB3103624.1"/>
    <property type="molecule type" value="Genomic_DNA"/>
</dbReference>
<evidence type="ECO:0000256" key="5">
    <source>
        <dbReference type="ARBA" id="ARBA00047593"/>
    </source>
</evidence>
<dbReference type="InterPro" id="IPR032263">
    <property type="entry name" value="Citrate-bd"/>
</dbReference>
<protein>
    <submittedName>
        <fullName evidence="8">Succinate--CoA ligase subunit beta</fullName>
    </submittedName>
</protein>
<keyword evidence="1" id="KW-0816">Tricarboxylic acid cycle</keyword>
<dbReference type="InterPro" id="IPR013650">
    <property type="entry name" value="ATP-grasp_succ-CoA_synth-type"/>
</dbReference>
<keyword evidence="4" id="KW-0808">Transferase</keyword>
<reference evidence="8" key="1">
    <citation type="submission" date="2023-12" db="EMBL/GenBank/DDBJ databases">
        <title>Fervidustalea candida gen. nov., sp. nov., a novel member of the family Paenibacillaceae isolated from a geothermal area.</title>
        <authorList>
            <person name="Li W.-J."/>
            <person name="Jiao J.-Y."/>
            <person name="Chen Y."/>
        </authorList>
    </citation>
    <scope>NUCLEOTIDE SEQUENCE</scope>
    <source>
        <strain evidence="8">SYSU GA230002</strain>
    </source>
</reference>
<dbReference type="InterPro" id="IPR011761">
    <property type="entry name" value="ATP-grasp"/>
</dbReference>
<dbReference type="Proteomes" id="UP001310386">
    <property type="component" value="Unassembled WGS sequence"/>
</dbReference>
<dbReference type="PROSITE" id="PS50975">
    <property type="entry name" value="ATP_GRASP"/>
    <property type="match status" value="1"/>
</dbReference>
<proteinExistence type="predicted"/>
<dbReference type="Gene3D" id="3.30.1490.20">
    <property type="entry name" value="ATP-grasp fold, A domain"/>
    <property type="match status" value="1"/>
</dbReference>
<evidence type="ECO:0000256" key="3">
    <source>
        <dbReference type="ARBA" id="ARBA00022741"/>
    </source>
</evidence>
<evidence type="ECO:0000256" key="4">
    <source>
        <dbReference type="ARBA" id="ARBA00023315"/>
    </source>
</evidence>
<dbReference type="SUPFAM" id="SSF56059">
    <property type="entry name" value="Glutathione synthetase ATP-binding domain-like"/>
    <property type="match status" value="1"/>
</dbReference>
<keyword evidence="9" id="KW-1185">Reference proteome</keyword>
<sequence>MGKLLEHHSKRIIKQHNVPVPLNWVASTGQEAAEITKQFGKRVVLKALVPVGKRGKHGAIQFASTAEEAEALTNQLLGMTVRYFPVDQVLVEECLDIAEEWYVSITLDRNKQLPVIIAATEGGVEVEELVKRQPDRIRMVHVDPFTGLQPYQAKEIWSDLGLTGKALVQASDILFKLYDVCVNYDCDILEINPLVLTRTGEVVAAASVMGVDDAAASRHPELKGMVEVGGERSWRPLTELEKQMVAVNDADYRGTARYTEMDGGDIGFMCGGGGGSLLCFDALLKHGGSPANYTETGGNPPEEKVYGLTKGILSKPGVKGLFVAHNITNNTQIDVMARGIVKAIQEIGIDPQKFPVVVREAGVNDEEGKRIFEAANITYFGDDVTIETAARLMVERMKEVYACQS</sequence>
<feature type="domain" description="ATP-grasp" evidence="7">
    <location>
        <begin position="10"/>
        <end position="222"/>
    </location>
</feature>
<evidence type="ECO:0000256" key="1">
    <source>
        <dbReference type="ARBA" id="ARBA00022532"/>
    </source>
</evidence>
<dbReference type="InterPro" id="IPR005809">
    <property type="entry name" value="Succ_CoA_ligase-like_bsu"/>
</dbReference>